<feature type="domain" description="J" evidence="4">
    <location>
        <begin position="3"/>
        <end position="68"/>
    </location>
</feature>
<keyword evidence="7" id="KW-1185">Reference proteome</keyword>
<reference evidence="5 7" key="1">
    <citation type="submission" date="2015-07" db="EMBL/GenBank/DDBJ databases">
        <title>Fjat-14205 dsm 2895.</title>
        <authorList>
            <person name="Liu B."/>
            <person name="Wang J."/>
            <person name="Zhu Y."/>
            <person name="Liu G."/>
            <person name="Chen Q."/>
            <person name="Chen Z."/>
            <person name="Lan J."/>
            <person name="Che J."/>
            <person name="Ge C."/>
            <person name="Shi H."/>
            <person name="Pan Z."/>
            <person name="Liu X."/>
        </authorList>
    </citation>
    <scope>NUCLEOTIDE SEQUENCE [LARGE SCALE GENOMIC DNA]</scope>
    <source>
        <strain evidence="5 7">DSM 2895</strain>
    </source>
</reference>
<feature type="region of interest" description="Disordered" evidence="3">
    <location>
        <begin position="69"/>
        <end position="98"/>
    </location>
</feature>
<evidence type="ECO:0000256" key="1">
    <source>
        <dbReference type="ARBA" id="ARBA00022705"/>
    </source>
</evidence>
<dbReference type="InterPro" id="IPR051938">
    <property type="entry name" value="Apopto_cytoskel_mod"/>
</dbReference>
<dbReference type="SUPFAM" id="SSF46565">
    <property type="entry name" value="Chaperone J-domain"/>
    <property type="match status" value="1"/>
</dbReference>
<evidence type="ECO:0000313" key="8">
    <source>
        <dbReference type="Proteomes" id="UP000182836"/>
    </source>
</evidence>
<dbReference type="CDD" id="cd06257">
    <property type="entry name" value="DnaJ"/>
    <property type="match status" value="1"/>
</dbReference>
<dbReference type="PROSITE" id="PS50076">
    <property type="entry name" value="DNAJ_2"/>
    <property type="match status" value="1"/>
</dbReference>
<dbReference type="Proteomes" id="UP000037269">
    <property type="component" value="Unassembled WGS sequence"/>
</dbReference>
<sequence length="147" mass="17367">MKNYYAILGVEKDASPEEIKKVYRKLAKKYHPDVNAGSSESERIFKDISEAYRTLSDESLRKKYDVQMNNTGEEASRAKNQADKNTRTHSAHETYQGFDMRNMEKNFERFFGFNPKTKEMASREKNKNKNPIDTTDLFEKYFRAKKR</sequence>
<gene>
    <name evidence="5" type="ORF">AF333_07220</name>
    <name evidence="6" type="ORF">SAMN04487909_10651</name>
</gene>
<dbReference type="AlphaFoldDB" id="A0A0D1WDE1"/>
<dbReference type="InterPro" id="IPR036869">
    <property type="entry name" value="J_dom_sf"/>
</dbReference>
<dbReference type="STRING" id="47500.AF333_07220"/>
<dbReference type="EMBL" id="FNED01000006">
    <property type="protein sequence ID" value="SDI65380.1"/>
    <property type="molecule type" value="Genomic_DNA"/>
</dbReference>
<keyword evidence="2" id="KW-0346">Stress response</keyword>
<dbReference type="PRINTS" id="PR00625">
    <property type="entry name" value="JDOMAIN"/>
</dbReference>
<name>A0A0D1WDE1_ANEMI</name>
<organism evidence="5 7">
    <name type="scientific">Aneurinibacillus migulanus</name>
    <name type="common">Bacillus migulanus</name>
    <dbReference type="NCBI Taxonomy" id="47500"/>
    <lineage>
        <taxon>Bacteria</taxon>
        <taxon>Bacillati</taxon>
        <taxon>Bacillota</taxon>
        <taxon>Bacilli</taxon>
        <taxon>Bacillales</taxon>
        <taxon>Paenibacillaceae</taxon>
        <taxon>Aneurinibacillus group</taxon>
        <taxon>Aneurinibacillus</taxon>
    </lineage>
</organism>
<dbReference type="EMBL" id="LGUG01000004">
    <property type="protein sequence ID" value="KON95303.1"/>
    <property type="molecule type" value="Genomic_DNA"/>
</dbReference>
<dbReference type="RefSeq" id="WP_043065493.1">
    <property type="nucleotide sequence ID" value="NZ_BJOA01000018.1"/>
</dbReference>
<dbReference type="PANTHER" id="PTHR44145:SF4">
    <property type="entry name" value="J DOMAIN-CONTAINING PROTEIN"/>
    <property type="match status" value="1"/>
</dbReference>
<dbReference type="PATRIC" id="fig|47500.8.peg.6086"/>
<dbReference type="GO" id="GO:0006260">
    <property type="term" value="P:DNA replication"/>
    <property type="evidence" value="ECO:0007669"/>
    <property type="project" value="UniProtKB-KW"/>
</dbReference>
<dbReference type="Pfam" id="PF00226">
    <property type="entry name" value="DnaJ"/>
    <property type="match status" value="1"/>
</dbReference>
<reference evidence="6 8" key="2">
    <citation type="submission" date="2016-10" db="EMBL/GenBank/DDBJ databases">
        <authorList>
            <person name="de Groot N.N."/>
        </authorList>
    </citation>
    <scope>NUCLEOTIDE SEQUENCE [LARGE SCALE GENOMIC DNA]</scope>
    <source>
        <strain evidence="6 8">DSM 2895</strain>
    </source>
</reference>
<dbReference type="Proteomes" id="UP000182836">
    <property type="component" value="Unassembled WGS sequence"/>
</dbReference>
<evidence type="ECO:0000259" key="4">
    <source>
        <dbReference type="PROSITE" id="PS50076"/>
    </source>
</evidence>
<feature type="compositionally biased region" description="Basic and acidic residues" evidence="3">
    <location>
        <begin position="74"/>
        <end position="92"/>
    </location>
</feature>
<evidence type="ECO:0000256" key="3">
    <source>
        <dbReference type="SAM" id="MobiDB-lite"/>
    </source>
</evidence>
<dbReference type="OrthoDB" id="9779889at2"/>
<proteinExistence type="predicted"/>
<protein>
    <submittedName>
        <fullName evidence="6">DnaJ domain-containing protein</fullName>
    </submittedName>
    <submittedName>
        <fullName evidence="5">Molecular chaperone DnaJ</fullName>
    </submittedName>
</protein>
<dbReference type="Gene3D" id="1.10.287.110">
    <property type="entry name" value="DnaJ domain"/>
    <property type="match status" value="1"/>
</dbReference>
<evidence type="ECO:0000313" key="7">
    <source>
        <dbReference type="Proteomes" id="UP000037269"/>
    </source>
</evidence>
<dbReference type="GeneID" id="42304988"/>
<keyword evidence="1" id="KW-0235">DNA replication</keyword>
<evidence type="ECO:0000313" key="6">
    <source>
        <dbReference type="EMBL" id="SDI65380.1"/>
    </source>
</evidence>
<dbReference type="InterPro" id="IPR001623">
    <property type="entry name" value="DnaJ_domain"/>
</dbReference>
<dbReference type="SMART" id="SM00271">
    <property type="entry name" value="DnaJ"/>
    <property type="match status" value="1"/>
</dbReference>
<dbReference type="PANTHER" id="PTHR44145">
    <property type="entry name" value="DNAJ HOMOLOG SUBFAMILY A MEMBER 3, MITOCHONDRIAL"/>
    <property type="match status" value="1"/>
</dbReference>
<evidence type="ECO:0000313" key="5">
    <source>
        <dbReference type="EMBL" id="KON95303.1"/>
    </source>
</evidence>
<dbReference type="GO" id="GO:0007005">
    <property type="term" value="P:mitochondrion organization"/>
    <property type="evidence" value="ECO:0007669"/>
    <property type="project" value="TreeGrafter"/>
</dbReference>
<accession>A0A0D1WDE1</accession>
<evidence type="ECO:0000256" key="2">
    <source>
        <dbReference type="ARBA" id="ARBA00023016"/>
    </source>
</evidence>